<name>A0A9E2BIL3_PSYF1</name>
<evidence type="ECO:0000313" key="1">
    <source>
        <dbReference type="EMBL" id="MBT9146258.1"/>
    </source>
</evidence>
<sequence>MGKTYFKGGQRAEVITQTLTPVSLGAASCVEQTFTVAGLLTTDVVSVYWPGSATAVGLVGARVSAANTLALTFVNPTAGALTPTAGSYRIQVWATV</sequence>
<comment type="caution">
    <text evidence="1">The sequence shown here is derived from an EMBL/GenBank/DDBJ whole genome shotgun (WGS) entry which is preliminary data.</text>
</comment>
<proteinExistence type="predicted"/>
<evidence type="ECO:0000313" key="2">
    <source>
        <dbReference type="Proteomes" id="UP000811545"/>
    </source>
</evidence>
<dbReference type="Proteomes" id="UP000811545">
    <property type="component" value="Unassembled WGS sequence"/>
</dbReference>
<organism evidence="1 2">
    <name type="scientific">Psychracetigena formicireducens</name>
    <dbReference type="NCBI Taxonomy" id="2986056"/>
    <lineage>
        <taxon>Bacteria</taxon>
        <taxon>Bacillati</taxon>
        <taxon>Candidatus Lithacetigenota</taxon>
        <taxon>Candidatus Psychracetigena</taxon>
    </lineage>
</organism>
<accession>A0A9E2BIL3</accession>
<dbReference type="PROSITE" id="PS51257">
    <property type="entry name" value="PROKAR_LIPOPROTEIN"/>
    <property type="match status" value="1"/>
</dbReference>
<dbReference type="EMBL" id="QLTW01000415">
    <property type="protein sequence ID" value="MBT9146258.1"/>
    <property type="molecule type" value="Genomic_DNA"/>
</dbReference>
<gene>
    <name evidence="1" type="ORF">DDT42_02140</name>
</gene>
<protein>
    <submittedName>
        <fullName evidence="1">Uncharacterized protein</fullName>
    </submittedName>
</protein>
<reference evidence="1 2" key="1">
    <citation type="journal article" date="2021" name="bioRxiv">
        <title>Unique metabolic strategies in Hadean analogues reveal hints for primordial physiology.</title>
        <authorList>
            <person name="Nobu M.K."/>
            <person name="Nakai R."/>
            <person name="Tamazawa S."/>
            <person name="Mori H."/>
            <person name="Toyoda A."/>
            <person name="Ijiri A."/>
            <person name="Suzuki S."/>
            <person name="Kurokawa K."/>
            <person name="Kamagata Y."/>
            <person name="Tamaki H."/>
        </authorList>
    </citation>
    <scope>NUCLEOTIDE SEQUENCE [LARGE SCALE GENOMIC DNA]</scope>
    <source>
        <strain evidence="1">BS525</strain>
    </source>
</reference>
<dbReference type="AlphaFoldDB" id="A0A9E2BIL3"/>